<reference evidence="1" key="1">
    <citation type="submission" date="2022-07" db="EMBL/GenBank/DDBJ databases">
        <title>Taxonomy of Novel Oxalotrophic and Methylotrophic Bacteria.</title>
        <authorList>
            <person name="Sahin N."/>
            <person name="Tani A."/>
        </authorList>
    </citation>
    <scope>NUCLEOTIDE SEQUENCE</scope>
    <source>
        <strain evidence="1">Y10</strain>
    </source>
</reference>
<dbReference type="EMBL" id="BRVO01000001">
    <property type="protein sequence ID" value="GLB48756.1"/>
    <property type="molecule type" value="Genomic_DNA"/>
</dbReference>
<evidence type="ECO:0008006" key="3">
    <source>
        <dbReference type="Google" id="ProtNLM"/>
    </source>
</evidence>
<evidence type="ECO:0000313" key="1">
    <source>
        <dbReference type="EMBL" id="GLB48756.1"/>
    </source>
</evidence>
<organism evidence="1 2">
    <name type="scientific">Neptunitalea lumnitzerae</name>
    <dbReference type="NCBI Taxonomy" id="2965509"/>
    <lineage>
        <taxon>Bacteria</taxon>
        <taxon>Pseudomonadati</taxon>
        <taxon>Bacteroidota</taxon>
        <taxon>Flavobacteriia</taxon>
        <taxon>Flavobacteriales</taxon>
        <taxon>Flavobacteriaceae</taxon>
        <taxon>Neptunitalea</taxon>
    </lineage>
</organism>
<comment type="caution">
    <text evidence="1">The sequence shown here is derived from an EMBL/GenBank/DDBJ whole genome shotgun (WGS) entry which is preliminary data.</text>
</comment>
<sequence length="155" mass="16548">MFTISFVLVNACGGGKTSSGSLGSFVAIMQVDEPIEGVCDNDKVYAILPLGDNGQVKAQSPKTNEEIAQMLNAEVTFLKDNTSYSDKGMVRLIVNCKGEMVQCAIDNKTKSAELDAQIVAVFNTLKSWEAATMNGTPVDSSVLISFTIKNGTIEL</sequence>
<evidence type="ECO:0000313" key="2">
    <source>
        <dbReference type="Proteomes" id="UP001143543"/>
    </source>
</evidence>
<accession>A0ABQ5MH56</accession>
<proteinExistence type="predicted"/>
<protein>
    <recommendedName>
        <fullName evidence="3">TonB C-terminal domain-containing protein</fullName>
    </recommendedName>
</protein>
<gene>
    <name evidence="1" type="ORF">Y10_11240</name>
</gene>
<dbReference type="Proteomes" id="UP001143543">
    <property type="component" value="Unassembled WGS sequence"/>
</dbReference>
<keyword evidence="2" id="KW-1185">Reference proteome</keyword>
<name>A0ABQ5MH56_9FLAO</name>